<dbReference type="InterPro" id="IPR008966">
    <property type="entry name" value="Adhesion_dom_sf"/>
</dbReference>
<dbReference type="AlphaFoldDB" id="A0A1H1SF53"/>
<sequence>MTRFVKQHELTTVPTRKDPMMKTPLFVLALGISAAIGSAHAATTGNLTFRGDIQGGTCNLATSDVSRTITLPPVKVSDFDSASWAGLAEFNLTANCDTDIRNVTFTFAGTPSTVDPTRFHNTGTAAGIATVIQSRIGGSAYNFPANGNATARSRTIAAASGRAVLPMAAHYIKVGTVSKGTLLTTASVTITYN</sequence>
<gene>
    <name evidence="5" type="ORF">SAMN05216598_1669</name>
</gene>
<dbReference type="Proteomes" id="UP000199524">
    <property type="component" value="Chromosome I"/>
</dbReference>
<feature type="chain" id="PRO_5009260005" evidence="4">
    <location>
        <begin position="42"/>
        <end position="193"/>
    </location>
</feature>
<dbReference type="SUPFAM" id="SSF49401">
    <property type="entry name" value="Bacterial adhesins"/>
    <property type="match status" value="1"/>
</dbReference>
<protein>
    <submittedName>
        <fullName evidence="5">Major type 1 subunit fimbrin (Pilin)</fullName>
    </submittedName>
</protein>
<evidence type="ECO:0000313" key="6">
    <source>
        <dbReference type="Proteomes" id="UP000199524"/>
    </source>
</evidence>
<keyword evidence="6" id="KW-1185">Reference proteome</keyword>
<comment type="subcellular location">
    <subcellularLocation>
        <location evidence="1">Fimbrium</location>
    </subcellularLocation>
</comment>
<keyword evidence="3" id="KW-0281">Fimbrium</keyword>
<evidence type="ECO:0000256" key="3">
    <source>
        <dbReference type="ARBA" id="ARBA00023263"/>
    </source>
</evidence>
<organism evidence="5 6">
    <name type="scientific">Pseudomonas asplenii</name>
    <dbReference type="NCBI Taxonomy" id="53407"/>
    <lineage>
        <taxon>Bacteria</taxon>
        <taxon>Pseudomonadati</taxon>
        <taxon>Pseudomonadota</taxon>
        <taxon>Gammaproteobacteria</taxon>
        <taxon>Pseudomonadales</taxon>
        <taxon>Pseudomonadaceae</taxon>
        <taxon>Pseudomonas</taxon>
    </lineage>
</organism>
<evidence type="ECO:0000256" key="2">
    <source>
        <dbReference type="ARBA" id="ARBA00006671"/>
    </source>
</evidence>
<evidence type="ECO:0000256" key="4">
    <source>
        <dbReference type="SAM" id="SignalP"/>
    </source>
</evidence>
<accession>A0A1H1SF53</accession>
<keyword evidence="4" id="KW-0732">Signal</keyword>
<evidence type="ECO:0000313" key="5">
    <source>
        <dbReference type="EMBL" id="SDS46356.1"/>
    </source>
</evidence>
<proteinExistence type="inferred from homology"/>
<comment type="similarity">
    <text evidence="2">Belongs to the fimbrial protein family.</text>
</comment>
<name>A0A1H1SF53_9PSED</name>
<dbReference type="EMBL" id="LT629777">
    <property type="protein sequence ID" value="SDS46356.1"/>
    <property type="molecule type" value="Genomic_DNA"/>
</dbReference>
<dbReference type="PANTHER" id="PTHR33420">
    <property type="entry name" value="FIMBRIAL SUBUNIT ELFA-RELATED"/>
    <property type="match status" value="1"/>
</dbReference>
<dbReference type="PANTHER" id="PTHR33420:SF14">
    <property type="entry name" value="TYPE 1 FIMBRIN D-MANNOSE SPECIFIC ADHESIN"/>
    <property type="match status" value="1"/>
</dbReference>
<reference evidence="6" key="1">
    <citation type="submission" date="2016-10" db="EMBL/GenBank/DDBJ databases">
        <authorList>
            <person name="Varghese N."/>
            <person name="Submissions S."/>
        </authorList>
    </citation>
    <scope>NUCLEOTIDE SEQUENCE [LARGE SCALE GENOMIC DNA]</scope>
    <source>
        <strain evidence="6">ATCC 23835</strain>
    </source>
</reference>
<dbReference type="InterPro" id="IPR036937">
    <property type="entry name" value="Adhesion_dom_fimbrial_sf"/>
</dbReference>
<feature type="signal peptide" evidence="4">
    <location>
        <begin position="1"/>
        <end position="41"/>
    </location>
</feature>
<dbReference type="GO" id="GO:0043709">
    <property type="term" value="P:cell adhesion involved in single-species biofilm formation"/>
    <property type="evidence" value="ECO:0007669"/>
    <property type="project" value="TreeGrafter"/>
</dbReference>
<evidence type="ECO:0000256" key="1">
    <source>
        <dbReference type="ARBA" id="ARBA00004561"/>
    </source>
</evidence>
<dbReference type="GO" id="GO:0009289">
    <property type="term" value="C:pilus"/>
    <property type="evidence" value="ECO:0007669"/>
    <property type="project" value="UniProtKB-SubCell"/>
</dbReference>
<dbReference type="InterPro" id="IPR050263">
    <property type="entry name" value="Bact_Fimbrial_Adh_Pro"/>
</dbReference>
<dbReference type="Gene3D" id="2.60.40.1090">
    <property type="entry name" value="Fimbrial-type adhesion domain"/>
    <property type="match status" value="1"/>
</dbReference>